<evidence type="ECO:0000256" key="2">
    <source>
        <dbReference type="ARBA" id="ARBA00023125"/>
    </source>
</evidence>
<organism evidence="5 6">
    <name type="scientific">Auraticoccus monumenti</name>
    <dbReference type="NCBI Taxonomy" id="675864"/>
    <lineage>
        <taxon>Bacteria</taxon>
        <taxon>Bacillati</taxon>
        <taxon>Actinomycetota</taxon>
        <taxon>Actinomycetes</taxon>
        <taxon>Propionibacteriales</taxon>
        <taxon>Propionibacteriaceae</taxon>
        <taxon>Auraticoccus</taxon>
    </lineage>
</organism>
<dbReference type="CDD" id="cd01392">
    <property type="entry name" value="HTH_LacI"/>
    <property type="match status" value="1"/>
</dbReference>
<name>A0A1G6WM84_9ACTN</name>
<evidence type="ECO:0000313" key="6">
    <source>
        <dbReference type="Proteomes" id="UP000198546"/>
    </source>
</evidence>
<dbReference type="InterPro" id="IPR000843">
    <property type="entry name" value="HTH_LacI"/>
</dbReference>
<dbReference type="AlphaFoldDB" id="A0A1G6WM84"/>
<dbReference type="InterPro" id="IPR046335">
    <property type="entry name" value="LacI/GalR-like_sensor"/>
</dbReference>
<dbReference type="SMART" id="SM00354">
    <property type="entry name" value="HTH_LACI"/>
    <property type="match status" value="1"/>
</dbReference>
<dbReference type="GO" id="GO:0003700">
    <property type="term" value="F:DNA-binding transcription factor activity"/>
    <property type="evidence" value="ECO:0007669"/>
    <property type="project" value="TreeGrafter"/>
</dbReference>
<feature type="domain" description="HTH lacI-type" evidence="4">
    <location>
        <begin position="9"/>
        <end position="63"/>
    </location>
</feature>
<dbReference type="EMBL" id="LT629688">
    <property type="protein sequence ID" value="SDD66904.1"/>
    <property type="molecule type" value="Genomic_DNA"/>
</dbReference>
<dbReference type="PANTHER" id="PTHR30146:SF153">
    <property type="entry name" value="LACTOSE OPERON REPRESSOR"/>
    <property type="match status" value="1"/>
</dbReference>
<keyword evidence="3" id="KW-0804">Transcription</keyword>
<dbReference type="SUPFAM" id="SSF47413">
    <property type="entry name" value="lambda repressor-like DNA-binding domains"/>
    <property type="match status" value="1"/>
</dbReference>
<accession>A0A1G6WM84</accession>
<dbReference type="OrthoDB" id="252678at2"/>
<dbReference type="SUPFAM" id="SSF53822">
    <property type="entry name" value="Periplasmic binding protein-like I"/>
    <property type="match status" value="1"/>
</dbReference>
<protein>
    <submittedName>
        <fullName evidence="5">DNA-binding transcriptional regulator, LacI/PurR family</fullName>
    </submittedName>
</protein>
<dbReference type="RefSeq" id="WP_090592007.1">
    <property type="nucleotide sequence ID" value="NZ_LT629688.1"/>
</dbReference>
<dbReference type="PROSITE" id="PS00356">
    <property type="entry name" value="HTH_LACI_1"/>
    <property type="match status" value="1"/>
</dbReference>
<dbReference type="Proteomes" id="UP000198546">
    <property type="component" value="Chromosome i"/>
</dbReference>
<sequence length="334" mass="35076">MTTSGPGEATIGDVAREAGVSVSTVSYALSGKRPISEATRQRIQSAVDRLGYRPHAGARALASRRTHVLALVAPLRVDVNVSVILQFVAGVVTRARSHDLDVLLLTNDDPHSLDRVASGSMVDAAIVMDVEREDPRLPELRAMRQPAVLIGLPDDPGPLACVDLDFVSVGRQAVAHLAAAGRRRIGLIGAAPTVLARRTSFAERLMRGYGEAVARLDAPALAVAAQGSRGGGISAVTELLEREPALDALVVHNELAVPGVVEALRRAGREDVALVLVCPADLVGSVPVDCDWIEVPGARIGEIAVDMVTAQLAGATGPEVRLLEPTVRAHRLNP</sequence>
<keyword evidence="6" id="KW-1185">Reference proteome</keyword>
<dbReference type="GO" id="GO:0000976">
    <property type="term" value="F:transcription cis-regulatory region binding"/>
    <property type="evidence" value="ECO:0007669"/>
    <property type="project" value="TreeGrafter"/>
</dbReference>
<evidence type="ECO:0000256" key="3">
    <source>
        <dbReference type="ARBA" id="ARBA00023163"/>
    </source>
</evidence>
<reference evidence="5 6" key="1">
    <citation type="submission" date="2016-10" db="EMBL/GenBank/DDBJ databases">
        <authorList>
            <person name="de Groot N.N."/>
        </authorList>
    </citation>
    <scope>NUCLEOTIDE SEQUENCE [LARGE SCALE GENOMIC DNA]</scope>
    <source>
        <strain evidence="5 6">MON 2.2</strain>
    </source>
</reference>
<dbReference type="Gene3D" id="3.40.50.2300">
    <property type="match status" value="2"/>
</dbReference>
<dbReference type="Pfam" id="PF13377">
    <property type="entry name" value="Peripla_BP_3"/>
    <property type="match status" value="1"/>
</dbReference>
<dbReference type="PANTHER" id="PTHR30146">
    <property type="entry name" value="LACI-RELATED TRANSCRIPTIONAL REPRESSOR"/>
    <property type="match status" value="1"/>
</dbReference>
<keyword evidence="2 5" id="KW-0238">DNA-binding</keyword>
<keyword evidence="1" id="KW-0805">Transcription regulation</keyword>
<dbReference type="Pfam" id="PF00356">
    <property type="entry name" value="LacI"/>
    <property type="match status" value="1"/>
</dbReference>
<evidence type="ECO:0000259" key="4">
    <source>
        <dbReference type="PROSITE" id="PS50932"/>
    </source>
</evidence>
<dbReference type="STRING" id="675864.SAMN04489747_1481"/>
<evidence type="ECO:0000313" key="5">
    <source>
        <dbReference type="EMBL" id="SDD66904.1"/>
    </source>
</evidence>
<dbReference type="InterPro" id="IPR028082">
    <property type="entry name" value="Peripla_BP_I"/>
</dbReference>
<proteinExistence type="predicted"/>
<dbReference type="Gene3D" id="1.10.260.40">
    <property type="entry name" value="lambda repressor-like DNA-binding domains"/>
    <property type="match status" value="1"/>
</dbReference>
<dbReference type="InterPro" id="IPR010982">
    <property type="entry name" value="Lambda_DNA-bd_dom_sf"/>
</dbReference>
<gene>
    <name evidence="5" type="ORF">SAMN04489747_1481</name>
</gene>
<dbReference type="PROSITE" id="PS50932">
    <property type="entry name" value="HTH_LACI_2"/>
    <property type="match status" value="1"/>
</dbReference>
<evidence type="ECO:0000256" key="1">
    <source>
        <dbReference type="ARBA" id="ARBA00023015"/>
    </source>
</evidence>